<reference evidence="4" key="2">
    <citation type="submission" date="2016-02" db="EMBL/GenBank/DDBJ databases">
        <title>Draft genome sequence of five rapidly growing Mycobacterium species.</title>
        <authorList>
            <person name="Katahira K."/>
            <person name="Gotou Y."/>
            <person name="Iida K."/>
            <person name="Ogura Y."/>
            <person name="Hayashi T."/>
        </authorList>
    </citation>
    <scope>NUCLEOTIDE SEQUENCE [LARGE SCALE GENOMIC DNA]</scope>
    <source>
        <strain evidence="4">JCM15298</strain>
    </source>
</reference>
<dbReference type="Proteomes" id="UP000069443">
    <property type="component" value="Unassembled WGS sequence"/>
</dbReference>
<protein>
    <recommendedName>
        <fullName evidence="2">DUF2510 domain-containing protein</fullName>
    </recommendedName>
</protein>
<keyword evidence="1" id="KW-0812">Transmembrane</keyword>
<name>A0A117IAX1_MYCCR</name>
<keyword evidence="4" id="KW-1185">Reference proteome</keyword>
<reference evidence="4" key="1">
    <citation type="journal article" date="2016" name="Genome Announc.">
        <title>Draft Genome Sequences of Five Rapidly Growing Mycobacterium Species, M. thermoresistibile, M. fortuitum subsp. acetamidolyticum, M. canariasense, M. brisbanense, and M. novocastrense.</title>
        <authorList>
            <person name="Katahira K."/>
            <person name="Ogura Y."/>
            <person name="Gotoh Y."/>
            <person name="Hayashi T."/>
        </authorList>
    </citation>
    <scope>NUCLEOTIDE SEQUENCE [LARGE SCALE GENOMIC DNA]</scope>
    <source>
        <strain evidence="4">JCM15298</strain>
    </source>
</reference>
<dbReference type="EMBL" id="BCSY01000065">
    <property type="protein sequence ID" value="GAS97039.1"/>
    <property type="molecule type" value="Genomic_DNA"/>
</dbReference>
<feature type="transmembrane region" description="Helical" evidence="1">
    <location>
        <begin position="44"/>
        <end position="63"/>
    </location>
</feature>
<dbReference type="RefSeq" id="WP_084395304.1">
    <property type="nucleotide sequence ID" value="NZ_BCSY01000065.1"/>
</dbReference>
<sequence>MGGNGVAPAGWYPDPSGGPDKRYWDGNQWLEVKPAPPRPTWQKILIVAAPVLLVGGCMGLLFGSSGRSWDDISQQTEAEMACEDAVKARLKHPDVADFDHVLYRRSSGDSAAEVRGVVKTVNGFNAPVRVTYGCQVSGKWATVSELLEP</sequence>
<dbReference type="AlphaFoldDB" id="A0A117IAX1"/>
<evidence type="ECO:0000259" key="2">
    <source>
        <dbReference type="Pfam" id="PF10708"/>
    </source>
</evidence>
<feature type="domain" description="DUF2510" evidence="2">
    <location>
        <begin position="9"/>
        <end position="39"/>
    </location>
</feature>
<gene>
    <name evidence="3" type="ORF">RMCC_4005</name>
</gene>
<comment type="caution">
    <text evidence="3">The sequence shown here is derived from an EMBL/GenBank/DDBJ whole genome shotgun (WGS) entry which is preliminary data.</text>
</comment>
<accession>A0A117IAX1</accession>
<keyword evidence="1" id="KW-0472">Membrane</keyword>
<evidence type="ECO:0000256" key="1">
    <source>
        <dbReference type="SAM" id="Phobius"/>
    </source>
</evidence>
<dbReference type="Pfam" id="PF10708">
    <property type="entry name" value="DUF2510"/>
    <property type="match status" value="1"/>
</dbReference>
<evidence type="ECO:0000313" key="3">
    <source>
        <dbReference type="EMBL" id="GAS97039.1"/>
    </source>
</evidence>
<dbReference type="OrthoDB" id="2004788at2"/>
<evidence type="ECO:0000313" key="4">
    <source>
        <dbReference type="Proteomes" id="UP000069443"/>
    </source>
</evidence>
<keyword evidence="1" id="KW-1133">Transmembrane helix</keyword>
<organism evidence="3 4">
    <name type="scientific">Mycolicibacterium canariasense</name>
    <name type="common">Mycobacterium canariasense</name>
    <dbReference type="NCBI Taxonomy" id="228230"/>
    <lineage>
        <taxon>Bacteria</taxon>
        <taxon>Bacillati</taxon>
        <taxon>Actinomycetota</taxon>
        <taxon>Actinomycetes</taxon>
        <taxon>Mycobacteriales</taxon>
        <taxon>Mycobacteriaceae</taxon>
        <taxon>Mycolicibacterium</taxon>
    </lineage>
</organism>
<dbReference type="InterPro" id="IPR018929">
    <property type="entry name" value="DUF2510"/>
</dbReference>
<proteinExistence type="predicted"/>